<organism evidence="2 3">
    <name type="scientific">Jimgerdemannia flammicorona</name>
    <dbReference type="NCBI Taxonomy" id="994334"/>
    <lineage>
        <taxon>Eukaryota</taxon>
        <taxon>Fungi</taxon>
        <taxon>Fungi incertae sedis</taxon>
        <taxon>Mucoromycota</taxon>
        <taxon>Mucoromycotina</taxon>
        <taxon>Endogonomycetes</taxon>
        <taxon>Endogonales</taxon>
        <taxon>Endogonaceae</taxon>
        <taxon>Jimgerdemannia</taxon>
    </lineage>
</organism>
<reference evidence="2 3" key="1">
    <citation type="journal article" date="2018" name="New Phytol.">
        <title>Phylogenomics of Endogonaceae and evolution of mycorrhizas within Mucoromycota.</title>
        <authorList>
            <person name="Chang Y."/>
            <person name="Desiro A."/>
            <person name="Na H."/>
            <person name="Sandor L."/>
            <person name="Lipzen A."/>
            <person name="Clum A."/>
            <person name="Barry K."/>
            <person name="Grigoriev I.V."/>
            <person name="Martin F.M."/>
            <person name="Stajich J.E."/>
            <person name="Smith M.E."/>
            <person name="Bonito G."/>
            <person name="Spatafora J.W."/>
        </authorList>
    </citation>
    <scope>NUCLEOTIDE SEQUENCE [LARGE SCALE GENOMIC DNA]</scope>
    <source>
        <strain evidence="2 3">GMNB39</strain>
    </source>
</reference>
<dbReference type="GO" id="GO:0008832">
    <property type="term" value="F:dGTPase activity"/>
    <property type="evidence" value="ECO:0007669"/>
    <property type="project" value="TreeGrafter"/>
</dbReference>
<accession>A0A433BDZ5</accession>
<dbReference type="GO" id="GO:0005634">
    <property type="term" value="C:nucleus"/>
    <property type="evidence" value="ECO:0007669"/>
    <property type="project" value="TreeGrafter"/>
</dbReference>
<dbReference type="FunFam" id="1.10.3210.10:FF:000030">
    <property type="entry name" value="Deoxynucleoside triphosphate triphosphohydrolase SAMHD1 homolog"/>
    <property type="match status" value="1"/>
</dbReference>
<dbReference type="GO" id="GO:0006203">
    <property type="term" value="P:dGTP catabolic process"/>
    <property type="evidence" value="ECO:0007669"/>
    <property type="project" value="TreeGrafter"/>
</dbReference>
<dbReference type="Gene3D" id="1.10.3210.10">
    <property type="entry name" value="Hypothetical protein af1432"/>
    <property type="match status" value="1"/>
</dbReference>
<dbReference type="Proteomes" id="UP000268093">
    <property type="component" value="Unassembled WGS sequence"/>
</dbReference>
<evidence type="ECO:0000313" key="2">
    <source>
        <dbReference type="EMBL" id="RUP24481.1"/>
    </source>
</evidence>
<dbReference type="PANTHER" id="PTHR11373">
    <property type="entry name" value="DEOXYNUCLEOSIDE TRIPHOSPHATE TRIPHOSPHOHYDROLASE"/>
    <property type="match status" value="1"/>
</dbReference>
<dbReference type="PANTHER" id="PTHR11373:SF4">
    <property type="entry name" value="DEOXYNUCLEOSIDE TRIPHOSPHATE TRIPHOSPHOHYDROLASE SAMHD1"/>
    <property type="match status" value="1"/>
</dbReference>
<keyword evidence="3" id="KW-1185">Reference proteome</keyword>
<dbReference type="OrthoDB" id="9991235at2759"/>
<dbReference type="EMBL" id="RBNI01013956">
    <property type="protein sequence ID" value="RUP24481.1"/>
    <property type="molecule type" value="Genomic_DNA"/>
</dbReference>
<gene>
    <name evidence="2" type="ORF">BC936DRAFT_138917</name>
</gene>
<dbReference type="CDD" id="cd00077">
    <property type="entry name" value="HDc"/>
    <property type="match status" value="1"/>
</dbReference>
<dbReference type="SMART" id="SM00471">
    <property type="entry name" value="HDc"/>
    <property type="match status" value="1"/>
</dbReference>
<evidence type="ECO:0000313" key="3">
    <source>
        <dbReference type="Proteomes" id="UP000268093"/>
    </source>
</evidence>
<proteinExistence type="predicted"/>
<dbReference type="InterPro" id="IPR050135">
    <property type="entry name" value="dGTPase-like"/>
</dbReference>
<feature type="domain" description="HD/PDEase" evidence="1">
    <location>
        <begin position="49"/>
        <end position="197"/>
    </location>
</feature>
<evidence type="ECO:0000259" key="1">
    <source>
        <dbReference type="SMART" id="SM00471"/>
    </source>
</evidence>
<dbReference type="AlphaFoldDB" id="A0A433BDZ5"/>
<dbReference type="Gene3D" id="3.30.70.2760">
    <property type="match status" value="1"/>
</dbReference>
<dbReference type="SUPFAM" id="SSF109604">
    <property type="entry name" value="HD-domain/PDEase-like"/>
    <property type="match status" value="1"/>
</dbReference>
<comment type="caution">
    <text evidence="2">The sequence shown here is derived from an EMBL/GenBank/DDBJ whole genome shotgun (WGS) entry which is preliminary data.</text>
</comment>
<name>A0A433BDZ5_9FUNG</name>
<dbReference type="InterPro" id="IPR006674">
    <property type="entry name" value="HD_domain"/>
</dbReference>
<dbReference type="Pfam" id="PF01966">
    <property type="entry name" value="HD"/>
    <property type="match status" value="1"/>
</dbReference>
<sequence>MSGYKLINDPIHGHIRLDDFCIEVIDTAQFQRLRDLKQNGSAYFVFPGASHNRFEHSIGVSYLAGTLIERFQREQPDLEITESEVKCVKLAGLCHDLGHGPYSHIFDNEFMPQAKPELAWTHEKASEMMLEYLVDDNNIDLERDEVELIKSLIDGKPSSECRHSQRSFLFDIVANKRNSVDVDKFDYIERDCYNLGIKSSYDTSRLMSMSRVVDNQICFHHKEVYNIYDMFHTRYSLFKRIYTHKVGKAIEYMITDALLAADPHLDISDAVLRGDEYVNLTDDILRVIECSRGDELAPARAIIKRIRTRQLYKFVDEVLIPQEMKLHFTKDNINPREIIAYQDDNDQLGEHDVIIEWLRINYAMKDRNPVDMIRFYSKFNENESFHIAKEQVSYLVPEQFEETVVRVFSRDMKKVKAIQTSFRKLIKSFSQYGRVPASPYALNLTPNIAYTVPSDFESPRKRRYASPSLDYGESMAKKLIVKNW</sequence>
<protein>
    <recommendedName>
        <fullName evidence="1">HD/PDEase domain-containing protein</fullName>
    </recommendedName>
</protein>
<dbReference type="InterPro" id="IPR003607">
    <property type="entry name" value="HD/PDEase_dom"/>
</dbReference>